<protein>
    <submittedName>
        <fullName evidence="2">Redoxin domain-containing protein</fullName>
    </submittedName>
</protein>
<dbReference type="InterPro" id="IPR000643">
    <property type="entry name" value="Iodothyronine_deiodinase"/>
</dbReference>
<evidence type="ECO:0000259" key="1">
    <source>
        <dbReference type="PROSITE" id="PS51352"/>
    </source>
</evidence>
<accession>A0A643K3U6</accession>
<dbReference type="PROSITE" id="PS51352">
    <property type="entry name" value="THIOREDOXIN_2"/>
    <property type="match status" value="1"/>
</dbReference>
<gene>
    <name evidence="2" type="ORF">Hfx1149_06840</name>
</gene>
<sequence length="210" mass="23680">MHKTPPNVPANLYQAFVRNRMVRTPIRFVRGILDYKTDPAVEMDDFDEFLSVGDPAPEFTLQTVDGESFSLSDHRGEYVVLEFGSYTCPMYRRQIRGMARLATDWADSDDVTFALVYQTEAHPNQGQFLDVDNPDTYDGRRRLAERLVAEEDVPMTVLVDDVPRNVSTKYGGAPNMVYVVAPDGTIAYRALWTDAMEVGGFLEATVRASH</sequence>
<evidence type="ECO:0000313" key="2">
    <source>
        <dbReference type="EMBL" id="KAB1187765.1"/>
    </source>
</evidence>
<proteinExistence type="predicted"/>
<dbReference type="Gene3D" id="3.40.30.10">
    <property type="entry name" value="Glutaredoxin"/>
    <property type="match status" value="1"/>
</dbReference>
<reference evidence="2" key="1">
    <citation type="submission" date="2019-09" db="EMBL/GenBank/DDBJ databases">
        <title>Genomic analysis of Haloferax sp. CBA1149.</title>
        <authorList>
            <person name="Roh S.W."/>
        </authorList>
    </citation>
    <scope>NUCLEOTIDE SEQUENCE</scope>
    <source>
        <strain evidence="2">CBA1149</strain>
    </source>
</reference>
<dbReference type="InterPro" id="IPR013766">
    <property type="entry name" value="Thioredoxin_domain"/>
</dbReference>
<dbReference type="GO" id="GO:0042403">
    <property type="term" value="P:thyroid hormone metabolic process"/>
    <property type="evidence" value="ECO:0007669"/>
    <property type="project" value="TreeGrafter"/>
</dbReference>
<name>A0A643K3U6_9EURY</name>
<organism evidence="2">
    <name type="scientific">Haloferax sp. CBA1149</name>
    <dbReference type="NCBI Taxonomy" id="2650753"/>
    <lineage>
        <taxon>Archaea</taxon>
        <taxon>Methanobacteriati</taxon>
        <taxon>Methanobacteriota</taxon>
        <taxon>Stenosarchaea group</taxon>
        <taxon>Halobacteria</taxon>
        <taxon>Halobacteriales</taxon>
        <taxon>Haloferacaceae</taxon>
        <taxon>Haloferax</taxon>
    </lineage>
</organism>
<dbReference type="SUPFAM" id="SSF52833">
    <property type="entry name" value="Thioredoxin-like"/>
    <property type="match status" value="1"/>
</dbReference>
<dbReference type="GO" id="GO:0004800">
    <property type="term" value="F:thyroxine 5'-deiodinase activity"/>
    <property type="evidence" value="ECO:0007669"/>
    <property type="project" value="InterPro"/>
</dbReference>
<dbReference type="AlphaFoldDB" id="A0A643K3U6"/>
<dbReference type="RefSeq" id="WP_151136762.1">
    <property type="nucleotide sequence ID" value="NZ_VZUS01000001.1"/>
</dbReference>
<dbReference type="PANTHER" id="PTHR11781">
    <property type="entry name" value="IODOTHYRONINE DEIODINASE"/>
    <property type="match status" value="1"/>
</dbReference>
<dbReference type="PANTHER" id="PTHR11781:SF22">
    <property type="entry name" value="TYPE I IODOTHYRONINE DEIODINASE"/>
    <property type="match status" value="1"/>
</dbReference>
<feature type="domain" description="Thioredoxin" evidence="1">
    <location>
        <begin position="50"/>
        <end position="210"/>
    </location>
</feature>
<dbReference type="EMBL" id="VZUS01000001">
    <property type="protein sequence ID" value="KAB1187765.1"/>
    <property type="molecule type" value="Genomic_DNA"/>
</dbReference>
<dbReference type="Pfam" id="PF00837">
    <property type="entry name" value="T4_deiodinase"/>
    <property type="match status" value="1"/>
</dbReference>
<comment type="caution">
    <text evidence="2">The sequence shown here is derived from an EMBL/GenBank/DDBJ whole genome shotgun (WGS) entry which is preliminary data.</text>
</comment>
<dbReference type="InterPro" id="IPR036249">
    <property type="entry name" value="Thioredoxin-like_sf"/>
</dbReference>